<evidence type="ECO:0000256" key="5">
    <source>
        <dbReference type="ARBA" id="ARBA00023145"/>
    </source>
</evidence>
<dbReference type="InterPro" id="IPR009003">
    <property type="entry name" value="Peptidase_S1_PA"/>
</dbReference>
<protein>
    <recommendedName>
        <fullName evidence="8">Peptidase S1 domain-containing protein</fullName>
    </recommendedName>
</protein>
<dbReference type="PROSITE" id="PS50240">
    <property type="entry name" value="TRYPSIN_DOM"/>
    <property type="match status" value="1"/>
</dbReference>
<keyword evidence="2" id="KW-0732">Signal</keyword>
<evidence type="ECO:0000256" key="4">
    <source>
        <dbReference type="ARBA" id="ARBA00022825"/>
    </source>
</evidence>
<sequence length="245" mass="27141">MRTRNTSYPPHRRILAASSVDAGKIIGGHEVAAHSRPYMVLVETKSENGLPIHCGGFLVREDFVMTAAHCKAKSYTVFLGLHTYYDKNKQILSVKEEYQHGDFDENYYRNDIMLLKLSSKAKLNNNVKPIALADKSNASVPKSCIVSGWGQTSLKNKQMSLTLMEANVTLEKEMCTEEKVYCSKGETGPGQGDSGGPLVCEGGKAYGLVSASRKLPSGCMLYKYTKIPDYHQWIDNIIKHNLNSA</sequence>
<accession>A0ABU7APG4</accession>
<dbReference type="EMBL" id="JAHUTI010021203">
    <property type="protein sequence ID" value="MED6239319.1"/>
    <property type="molecule type" value="Genomic_DNA"/>
</dbReference>
<evidence type="ECO:0000256" key="7">
    <source>
        <dbReference type="RuleBase" id="RU363034"/>
    </source>
</evidence>
<gene>
    <name evidence="9" type="ORF">ATANTOWER_004892</name>
</gene>
<name>A0ABU7APG4_9TELE</name>
<keyword evidence="4 7" id="KW-0720">Serine protease</keyword>
<evidence type="ECO:0000259" key="8">
    <source>
        <dbReference type="PROSITE" id="PS50240"/>
    </source>
</evidence>
<evidence type="ECO:0000313" key="9">
    <source>
        <dbReference type="EMBL" id="MED6239319.1"/>
    </source>
</evidence>
<dbReference type="PANTHER" id="PTHR24271:SF81">
    <property type="entry name" value="GRANZYME B"/>
    <property type="match status" value="1"/>
</dbReference>
<evidence type="ECO:0000256" key="1">
    <source>
        <dbReference type="ARBA" id="ARBA00022670"/>
    </source>
</evidence>
<keyword evidence="3 7" id="KW-0378">Hydrolase</keyword>
<dbReference type="CDD" id="cd00190">
    <property type="entry name" value="Tryp_SPc"/>
    <property type="match status" value="1"/>
</dbReference>
<keyword evidence="10" id="KW-1185">Reference proteome</keyword>
<dbReference type="SMART" id="SM00020">
    <property type="entry name" value="Tryp_SPc"/>
    <property type="match status" value="1"/>
</dbReference>
<reference evidence="9 10" key="1">
    <citation type="submission" date="2021-07" db="EMBL/GenBank/DDBJ databases">
        <authorList>
            <person name="Palmer J.M."/>
        </authorList>
    </citation>
    <scope>NUCLEOTIDE SEQUENCE [LARGE SCALE GENOMIC DNA]</scope>
    <source>
        <strain evidence="9 10">AT_MEX2019</strain>
        <tissue evidence="9">Muscle</tissue>
    </source>
</reference>
<organism evidence="9 10">
    <name type="scientific">Ataeniobius toweri</name>
    <dbReference type="NCBI Taxonomy" id="208326"/>
    <lineage>
        <taxon>Eukaryota</taxon>
        <taxon>Metazoa</taxon>
        <taxon>Chordata</taxon>
        <taxon>Craniata</taxon>
        <taxon>Vertebrata</taxon>
        <taxon>Euteleostomi</taxon>
        <taxon>Actinopterygii</taxon>
        <taxon>Neopterygii</taxon>
        <taxon>Teleostei</taxon>
        <taxon>Neoteleostei</taxon>
        <taxon>Acanthomorphata</taxon>
        <taxon>Ovalentaria</taxon>
        <taxon>Atherinomorphae</taxon>
        <taxon>Cyprinodontiformes</taxon>
        <taxon>Goodeidae</taxon>
        <taxon>Ataeniobius</taxon>
    </lineage>
</organism>
<dbReference type="PRINTS" id="PR00722">
    <property type="entry name" value="CHYMOTRYPSIN"/>
</dbReference>
<dbReference type="PANTHER" id="PTHR24271">
    <property type="entry name" value="KALLIKREIN-RELATED"/>
    <property type="match status" value="1"/>
</dbReference>
<dbReference type="InterPro" id="IPR033116">
    <property type="entry name" value="TRYPSIN_SER"/>
</dbReference>
<evidence type="ECO:0000256" key="3">
    <source>
        <dbReference type="ARBA" id="ARBA00022801"/>
    </source>
</evidence>
<dbReference type="Pfam" id="PF00089">
    <property type="entry name" value="Trypsin"/>
    <property type="match status" value="1"/>
</dbReference>
<dbReference type="PROSITE" id="PS00135">
    <property type="entry name" value="TRYPSIN_SER"/>
    <property type="match status" value="1"/>
</dbReference>
<comment type="caution">
    <text evidence="9">The sequence shown here is derived from an EMBL/GenBank/DDBJ whole genome shotgun (WGS) entry which is preliminary data.</text>
</comment>
<keyword evidence="5" id="KW-0865">Zymogen</keyword>
<evidence type="ECO:0000256" key="2">
    <source>
        <dbReference type="ARBA" id="ARBA00022729"/>
    </source>
</evidence>
<proteinExistence type="predicted"/>
<dbReference type="InterPro" id="IPR018114">
    <property type="entry name" value="TRYPSIN_HIS"/>
</dbReference>
<keyword evidence="1 7" id="KW-0645">Protease</keyword>
<feature type="domain" description="Peptidase S1" evidence="8">
    <location>
        <begin position="25"/>
        <end position="239"/>
    </location>
</feature>
<dbReference type="InterPro" id="IPR043504">
    <property type="entry name" value="Peptidase_S1_PA_chymotrypsin"/>
</dbReference>
<dbReference type="InterPro" id="IPR001314">
    <property type="entry name" value="Peptidase_S1A"/>
</dbReference>
<dbReference type="SUPFAM" id="SSF50494">
    <property type="entry name" value="Trypsin-like serine proteases"/>
    <property type="match status" value="1"/>
</dbReference>
<keyword evidence="6" id="KW-1015">Disulfide bond</keyword>
<dbReference type="InterPro" id="IPR001254">
    <property type="entry name" value="Trypsin_dom"/>
</dbReference>
<evidence type="ECO:0000256" key="6">
    <source>
        <dbReference type="ARBA" id="ARBA00023157"/>
    </source>
</evidence>
<dbReference type="Proteomes" id="UP001345963">
    <property type="component" value="Unassembled WGS sequence"/>
</dbReference>
<dbReference type="Gene3D" id="2.40.10.10">
    <property type="entry name" value="Trypsin-like serine proteases"/>
    <property type="match status" value="2"/>
</dbReference>
<evidence type="ECO:0000313" key="10">
    <source>
        <dbReference type="Proteomes" id="UP001345963"/>
    </source>
</evidence>
<dbReference type="PROSITE" id="PS00134">
    <property type="entry name" value="TRYPSIN_HIS"/>
    <property type="match status" value="1"/>
</dbReference>